<dbReference type="Proteomes" id="UP000006462">
    <property type="component" value="Unassembled WGS sequence"/>
</dbReference>
<protein>
    <submittedName>
        <fullName evidence="6">Dihydropyrimidinase</fullName>
        <ecNumber evidence="6">3.5.2.2</ecNumber>
    </submittedName>
</protein>
<dbReference type="EMBL" id="ADFP01000095">
    <property type="protein sequence ID" value="EFB90090.1"/>
    <property type="molecule type" value="Genomic_DNA"/>
</dbReference>
<dbReference type="PANTHER" id="PTHR11647:SF1">
    <property type="entry name" value="COLLAPSIN RESPONSE MEDIATOR PROTEIN"/>
    <property type="match status" value="1"/>
</dbReference>
<evidence type="ECO:0000256" key="2">
    <source>
        <dbReference type="ARBA" id="ARBA00008829"/>
    </source>
</evidence>
<comment type="similarity">
    <text evidence="2">Belongs to the metallo-dependent hydrolases superfamily. Hydantoinase/dihydropyrimidinase family.</text>
</comment>
<dbReference type="NCBIfam" id="TIGR02033">
    <property type="entry name" value="D-hydantoinase"/>
    <property type="match status" value="1"/>
</dbReference>
<proteinExistence type="inferred from homology"/>
<accession>A0ABM9ZT82</accession>
<dbReference type="InterPro" id="IPR050378">
    <property type="entry name" value="Metallo-dep_Hydrolases_sf"/>
</dbReference>
<dbReference type="PANTHER" id="PTHR11647">
    <property type="entry name" value="HYDRANTOINASE/DIHYDROPYRIMIDINASE FAMILY MEMBER"/>
    <property type="match status" value="1"/>
</dbReference>
<organism evidence="6 7">
    <name type="scientific">Pyramidobacter piscolens W5455</name>
    <dbReference type="NCBI Taxonomy" id="352165"/>
    <lineage>
        <taxon>Bacteria</taxon>
        <taxon>Thermotogati</taxon>
        <taxon>Synergistota</taxon>
        <taxon>Synergistia</taxon>
        <taxon>Synergistales</taxon>
        <taxon>Dethiosulfovibrionaceae</taxon>
        <taxon>Pyramidobacter</taxon>
    </lineage>
</organism>
<evidence type="ECO:0000256" key="4">
    <source>
        <dbReference type="ARBA" id="ARBA00022801"/>
    </source>
</evidence>
<dbReference type="InterPro" id="IPR011059">
    <property type="entry name" value="Metal-dep_hydrolase_composite"/>
</dbReference>
<keyword evidence="4 6" id="KW-0378">Hydrolase</keyword>
<comment type="cofactor">
    <cofactor evidence="1">
        <name>Zn(2+)</name>
        <dbReference type="ChEBI" id="CHEBI:29105"/>
    </cofactor>
</comment>
<keyword evidence="7" id="KW-1185">Reference proteome</keyword>
<dbReference type="SUPFAM" id="SSF51338">
    <property type="entry name" value="Composite domain of metallo-dependent hydrolases"/>
    <property type="match status" value="1"/>
</dbReference>
<evidence type="ECO:0000256" key="1">
    <source>
        <dbReference type="ARBA" id="ARBA00001947"/>
    </source>
</evidence>
<evidence type="ECO:0000259" key="5">
    <source>
        <dbReference type="Pfam" id="PF01979"/>
    </source>
</evidence>
<feature type="domain" description="Amidohydrolase-related" evidence="5">
    <location>
        <begin position="49"/>
        <end position="434"/>
    </location>
</feature>
<gene>
    <name evidence="6" type="primary">hydA</name>
    <name evidence="6" type="ORF">HMPREF7215_1811</name>
</gene>
<dbReference type="RefSeq" id="WP_009165433.1">
    <property type="nucleotide sequence ID" value="NZ_ADFP01000095.1"/>
</dbReference>
<dbReference type="InterPro" id="IPR032466">
    <property type="entry name" value="Metal_Hydrolase"/>
</dbReference>
<dbReference type="Pfam" id="PF01979">
    <property type="entry name" value="Amidohydro_1"/>
    <property type="match status" value="1"/>
</dbReference>
<reference evidence="6 7" key="1">
    <citation type="submission" date="2009-12" db="EMBL/GenBank/DDBJ databases">
        <authorList>
            <person name="Shrivastava S."/>
            <person name="Madupu R."/>
            <person name="Durkin A.S."/>
            <person name="Torralba M."/>
            <person name="Methe B."/>
            <person name="Sutton G.G."/>
            <person name="Strausberg R.L."/>
            <person name="Nelson K.E."/>
        </authorList>
    </citation>
    <scope>NUCLEOTIDE SEQUENCE [LARGE SCALE GENOMIC DNA]</scope>
    <source>
        <strain evidence="6 7">W5455</strain>
    </source>
</reference>
<dbReference type="InterPro" id="IPR006680">
    <property type="entry name" value="Amidohydro-rel"/>
</dbReference>
<name>A0ABM9ZT82_9BACT</name>
<evidence type="ECO:0000313" key="7">
    <source>
        <dbReference type="Proteomes" id="UP000006462"/>
    </source>
</evidence>
<dbReference type="SUPFAM" id="SSF51556">
    <property type="entry name" value="Metallo-dependent hydrolases"/>
    <property type="match status" value="1"/>
</dbReference>
<dbReference type="CDD" id="cd01314">
    <property type="entry name" value="D-HYD"/>
    <property type="match status" value="1"/>
</dbReference>
<evidence type="ECO:0000313" key="6">
    <source>
        <dbReference type="EMBL" id="EFB90090.1"/>
    </source>
</evidence>
<dbReference type="GO" id="GO:0004157">
    <property type="term" value="F:dihydropyrimidinase activity"/>
    <property type="evidence" value="ECO:0007669"/>
    <property type="project" value="UniProtKB-EC"/>
</dbReference>
<dbReference type="Gene3D" id="3.20.20.140">
    <property type="entry name" value="Metal-dependent hydrolases"/>
    <property type="match status" value="1"/>
</dbReference>
<dbReference type="EC" id="3.5.2.2" evidence="6"/>
<dbReference type="Gene3D" id="2.30.40.10">
    <property type="entry name" value="Urease, subunit C, domain 1"/>
    <property type="match status" value="1"/>
</dbReference>
<dbReference type="InterPro" id="IPR011778">
    <property type="entry name" value="Hydantoinase/dihydroPyrase"/>
</dbReference>
<sequence length="465" mass="50538">MSLLIKNGTILSTTGEYVADIYVENDVISLIGKDLNVKADEVVDAAGKYVFPGGVDEHVHYGSFGGLLFDTADAAAVGGTTTIADFAPQDAGVPLIEAIERQAAKAKGTCSVDYAFHGIIMDPKDSVFEEIRKLPEIGVATLKLFMAYKGSPFYCDDEAIFKAMQIARDYGVTMMVHAENGDIINVLQKQLVAAGKTDPVYHYYSRPPLVETEATQRAIALSELAESPLFVVHVSTRGAMEAIRDAYNRGLPVYGETCTHYLTLNLENLAKRGNDGFEGAKYICSPALRPQEHLDAMWEGIQRGWLTAVGSDHCANTGGYEGAKKKGLGNFAKVPNGAPGVQDRLAMLWTQGVETGRLTKQKFVEIFATAPARMLGLPHKGRLDIGCDADIVVYDPAYRGKITNAASYHGTDYNAFEGFPMHGIPEKVYLRGTLMAAAGKFVGAKGKGRRQRCQTYGRCFEYVSR</sequence>
<comment type="caution">
    <text evidence="6">The sequence shown here is derived from an EMBL/GenBank/DDBJ whole genome shotgun (WGS) entry which is preliminary data.</text>
</comment>
<evidence type="ECO:0000256" key="3">
    <source>
        <dbReference type="ARBA" id="ARBA00022723"/>
    </source>
</evidence>
<keyword evidence="3" id="KW-0479">Metal-binding</keyword>